<dbReference type="InterPro" id="IPR035985">
    <property type="entry name" value="Ubiquitin-activating_enz"/>
</dbReference>
<dbReference type="AlphaFoldDB" id="A0A831NYD8"/>
<dbReference type="InterPro" id="IPR045886">
    <property type="entry name" value="ThiF/MoeB/HesA"/>
</dbReference>
<dbReference type="CDD" id="cd00755">
    <property type="entry name" value="YgdL_like"/>
    <property type="match status" value="1"/>
</dbReference>
<comment type="caution">
    <text evidence="2">The sequence shown here is derived from an EMBL/GenBank/DDBJ whole genome shotgun (WGS) entry which is preliminary data.</text>
</comment>
<sequence>MDFKRRFGGIARLYGDQALEVFTRSHVCVIGIGGVGSWTVESLARSAIGKLTLVDMDHVAESNINRQLPAMDDTLGKSKIEVMAERIAQINPDAEAILVDDFLTMDNIADLVSPDFDFVIDCIDSFRIKSALIAHCRRNRIGCITVGGAGGQIDPTRIRCTDLSRTEQDPLLAKTRRQLRQNYHFSRNPRRKFSIPAVWSDEPLQQAAQAQDVCEGAVNSTLNCGGLGSSTPVTAGFGMAAAAWVLKRLAQARGSVI</sequence>
<dbReference type="EMBL" id="DRCV01000012">
    <property type="protein sequence ID" value="HDK37434.1"/>
    <property type="molecule type" value="Genomic_DNA"/>
</dbReference>
<organism evidence="2">
    <name type="scientific">Thiolapillus brandeum</name>
    <dbReference type="NCBI Taxonomy" id="1076588"/>
    <lineage>
        <taxon>Bacteria</taxon>
        <taxon>Pseudomonadati</taxon>
        <taxon>Pseudomonadota</taxon>
        <taxon>Gammaproteobacteria</taxon>
        <taxon>Chromatiales</taxon>
        <taxon>Sedimenticolaceae</taxon>
        <taxon>Thiolapillus</taxon>
    </lineage>
</organism>
<dbReference type="Pfam" id="PF00899">
    <property type="entry name" value="ThiF"/>
    <property type="match status" value="1"/>
</dbReference>
<dbReference type="SUPFAM" id="SSF69572">
    <property type="entry name" value="Activating enzymes of the ubiquitin-like proteins"/>
    <property type="match status" value="1"/>
</dbReference>
<name>A0A831NYD8_9GAMM</name>
<evidence type="ECO:0000259" key="1">
    <source>
        <dbReference type="Pfam" id="PF00899"/>
    </source>
</evidence>
<evidence type="ECO:0000313" key="2">
    <source>
        <dbReference type="EMBL" id="HDK37434.1"/>
    </source>
</evidence>
<dbReference type="PANTHER" id="PTHR43267">
    <property type="entry name" value="TRNA THREONYLCARBAMOYLADENOSINE DEHYDRATASE"/>
    <property type="match status" value="1"/>
</dbReference>
<proteinExistence type="predicted"/>
<dbReference type="GO" id="GO:0061503">
    <property type="term" value="F:tRNA threonylcarbamoyladenosine dehydratase"/>
    <property type="evidence" value="ECO:0007669"/>
    <property type="project" value="TreeGrafter"/>
</dbReference>
<dbReference type="GO" id="GO:0008641">
    <property type="term" value="F:ubiquitin-like modifier activating enzyme activity"/>
    <property type="evidence" value="ECO:0007669"/>
    <property type="project" value="InterPro"/>
</dbReference>
<dbReference type="InterPro" id="IPR000594">
    <property type="entry name" value="ThiF_NAD_FAD-bd"/>
</dbReference>
<reference evidence="2" key="1">
    <citation type="journal article" date="2020" name="mSystems">
        <title>Genome- and Community-Level Interaction Insights into Carbon Utilization and Element Cycling Functions of Hydrothermarchaeota in Hydrothermal Sediment.</title>
        <authorList>
            <person name="Zhou Z."/>
            <person name="Liu Y."/>
            <person name="Xu W."/>
            <person name="Pan J."/>
            <person name="Luo Z.H."/>
            <person name="Li M."/>
        </authorList>
    </citation>
    <scope>NUCLEOTIDE SEQUENCE [LARGE SCALE GENOMIC DNA]</scope>
    <source>
        <strain evidence="2">HyVt-26</strain>
    </source>
</reference>
<accession>A0A831NYD8</accession>
<feature type="domain" description="THIF-type NAD/FAD binding fold" evidence="1">
    <location>
        <begin position="12"/>
        <end position="252"/>
    </location>
</feature>
<dbReference type="Proteomes" id="UP000885822">
    <property type="component" value="Unassembled WGS sequence"/>
</dbReference>
<protein>
    <submittedName>
        <fullName evidence="2">tRNA threonylcarbamoyladenosine dehydratase</fullName>
    </submittedName>
</protein>
<gene>
    <name evidence="2" type="ORF">ENG92_00240</name>
</gene>
<dbReference type="Gene3D" id="3.40.50.720">
    <property type="entry name" value="NAD(P)-binding Rossmann-like Domain"/>
    <property type="match status" value="1"/>
</dbReference>
<dbReference type="PANTHER" id="PTHR43267:SF1">
    <property type="entry name" value="TRNA THREONYLCARBAMOYLADENOSINE DEHYDRATASE"/>
    <property type="match status" value="1"/>
</dbReference>
<dbReference type="GO" id="GO:0061504">
    <property type="term" value="P:cyclic threonylcarbamoyladenosine biosynthetic process"/>
    <property type="evidence" value="ECO:0007669"/>
    <property type="project" value="TreeGrafter"/>
</dbReference>